<comment type="similarity">
    <text evidence="6">Belongs to the transferase hexapeptide repeat family. LpxD subfamily.</text>
</comment>
<dbReference type="Gene3D" id="2.160.10.10">
    <property type="entry name" value="Hexapeptide repeat proteins"/>
    <property type="match status" value="1"/>
</dbReference>
<dbReference type="GO" id="GO:0103118">
    <property type="term" value="F:UDP-3-O-[(3R)-3-hydroxyacyl]-glucosamine N-acyltransferase activity"/>
    <property type="evidence" value="ECO:0007669"/>
    <property type="project" value="UniProtKB-EC"/>
</dbReference>
<keyword evidence="3 6" id="KW-0808">Transferase</keyword>
<comment type="caution">
    <text evidence="7">The sequence shown here is derived from an EMBL/GenBank/DDBJ whole genome shotgun (WGS) entry which is preliminary data.</text>
</comment>
<evidence type="ECO:0000256" key="4">
    <source>
        <dbReference type="ARBA" id="ARBA00023098"/>
    </source>
</evidence>
<dbReference type="NCBIfam" id="NF002060">
    <property type="entry name" value="PRK00892.1"/>
    <property type="match status" value="1"/>
</dbReference>
<reference evidence="7" key="2">
    <citation type="submission" date="2020-09" db="EMBL/GenBank/DDBJ databases">
        <authorList>
            <person name="Sun Q."/>
            <person name="Zhou Y."/>
        </authorList>
    </citation>
    <scope>NUCLEOTIDE SEQUENCE</scope>
    <source>
        <strain evidence="7">CGMCC 1.15082</strain>
    </source>
</reference>
<feature type="active site" description="Proton acceptor" evidence="6">
    <location>
        <position position="257"/>
    </location>
</feature>
<sequence>MADPVFFTPSRQLTIGDIAEFTGARLLDAALGSRVVARLASLGDSDVDALVFLEGKKNTGNLASLKAAGVLCTDELQHHIPSGIAVLLTRTPHRDFSSVGRMLFPSSARPEPWIGETGISKNASIHPSAEIEPGATVEAGAVVGKGVAIGAGTIISATAVIGANCQIGRDSYIGPGVSVQYAYIGNRVQLHPGVRIGQDGFGYVPGPRGVEKVPQLGRVIIQDDVEIGANTTIDRGALADTVIGEGTKIDNLVQIAHNVRIGRHCLIAAHTGISGSVSIGDMTMLGGRVGIADHLKIGSRVQIAAASGVMNDIPDGEKWGGMPARPFKQWFREVAALRSIGQPKKERSSDE</sequence>
<dbReference type="GO" id="GO:0016020">
    <property type="term" value="C:membrane"/>
    <property type="evidence" value="ECO:0007669"/>
    <property type="project" value="GOC"/>
</dbReference>
<gene>
    <name evidence="6 7" type="primary">lpxD</name>
    <name evidence="7" type="ORF">GCM10011491_07170</name>
</gene>
<comment type="catalytic activity">
    <reaction evidence="6">
        <text>a UDP-3-O-[(3R)-3-hydroxyacyl]-alpha-D-glucosamine + a (3R)-hydroxyacyl-[ACP] = a UDP-2-N,3-O-bis[(3R)-3-hydroxyacyl]-alpha-D-glucosamine + holo-[ACP] + H(+)</text>
        <dbReference type="Rhea" id="RHEA:53836"/>
        <dbReference type="Rhea" id="RHEA-COMP:9685"/>
        <dbReference type="Rhea" id="RHEA-COMP:9945"/>
        <dbReference type="ChEBI" id="CHEBI:15378"/>
        <dbReference type="ChEBI" id="CHEBI:64479"/>
        <dbReference type="ChEBI" id="CHEBI:78827"/>
        <dbReference type="ChEBI" id="CHEBI:137740"/>
        <dbReference type="ChEBI" id="CHEBI:137748"/>
        <dbReference type="EC" id="2.3.1.191"/>
    </reaction>
</comment>
<accession>A0A916S3Z5</accession>
<dbReference type="Gene3D" id="3.40.1390.10">
    <property type="entry name" value="MurE/MurF, N-terminal domain"/>
    <property type="match status" value="1"/>
</dbReference>
<dbReference type="Pfam" id="PF00132">
    <property type="entry name" value="Hexapep"/>
    <property type="match status" value="1"/>
</dbReference>
<comment type="pathway">
    <text evidence="6">Bacterial outer membrane biogenesis; LPS lipid A biosynthesis.</text>
</comment>
<dbReference type="CDD" id="cd03352">
    <property type="entry name" value="LbH_LpxD"/>
    <property type="match status" value="1"/>
</dbReference>
<organism evidence="7 8">
    <name type="scientific">Brucella endophytica</name>
    <dbReference type="NCBI Taxonomy" id="1963359"/>
    <lineage>
        <taxon>Bacteria</taxon>
        <taxon>Pseudomonadati</taxon>
        <taxon>Pseudomonadota</taxon>
        <taxon>Alphaproteobacteria</taxon>
        <taxon>Hyphomicrobiales</taxon>
        <taxon>Brucellaceae</taxon>
        <taxon>Brucella/Ochrobactrum group</taxon>
        <taxon>Brucella</taxon>
    </lineage>
</organism>
<dbReference type="EMBL" id="BMHH01000002">
    <property type="protein sequence ID" value="GGA82334.1"/>
    <property type="molecule type" value="Genomic_DNA"/>
</dbReference>
<name>A0A916S3Z5_9HYPH</name>
<keyword evidence="6" id="KW-0677">Repeat</keyword>
<evidence type="ECO:0000256" key="6">
    <source>
        <dbReference type="HAMAP-Rule" id="MF_00523"/>
    </source>
</evidence>
<keyword evidence="8" id="KW-1185">Reference proteome</keyword>
<comment type="function">
    <text evidence="6">Catalyzes the N-acylation of UDP-3-O-acylglucosamine using 3-hydroxyacyl-ACP as the acyl donor. Is involved in the biosynthesis of lipid A, a phosphorylated glycolipid that anchors the lipopolysaccharide to the outer membrane of the cell.</text>
</comment>
<dbReference type="PANTHER" id="PTHR43378">
    <property type="entry name" value="UDP-3-O-ACYLGLUCOSAMINE N-ACYLTRANSFERASE"/>
    <property type="match status" value="1"/>
</dbReference>
<evidence type="ECO:0000256" key="2">
    <source>
        <dbReference type="ARBA" id="ARBA00022556"/>
    </source>
</evidence>
<dbReference type="InterPro" id="IPR011004">
    <property type="entry name" value="Trimer_LpxA-like_sf"/>
</dbReference>
<dbReference type="NCBIfam" id="TIGR01853">
    <property type="entry name" value="lipid_A_lpxD"/>
    <property type="match status" value="1"/>
</dbReference>
<keyword evidence="5 6" id="KW-0012">Acyltransferase</keyword>
<evidence type="ECO:0000256" key="1">
    <source>
        <dbReference type="ARBA" id="ARBA00022516"/>
    </source>
</evidence>
<protein>
    <recommendedName>
        <fullName evidence="6">UDP-3-O-acylglucosamine N-acyltransferase</fullName>
        <ecNumber evidence="6">2.3.1.191</ecNumber>
    </recommendedName>
</protein>
<dbReference type="HAMAP" id="MF_00523">
    <property type="entry name" value="LpxD"/>
    <property type="match status" value="1"/>
</dbReference>
<evidence type="ECO:0000256" key="5">
    <source>
        <dbReference type="ARBA" id="ARBA00023315"/>
    </source>
</evidence>
<dbReference type="InterPro" id="IPR001451">
    <property type="entry name" value="Hexapep"/>
</dbReference>
<evidence type="ECO:0000313" key="8">
    <source>
        <dbReference type="Proteomes" id="UP000646478"/>
    </source>
</evidence>
<proteinExistence type="inferred from homology"/>
<dbReference type="Proteomes" id="UP000646478">
    <property type="component" value="Unassembled WGS sequence"/>
</dbReference>
<dbReference type="RefSeq" id="WP_188821541.1">
    <property type="nucleotide sequence ID" value="NZ_BMHH01000002.1"/>
</dbReference>
<evidence type="ECO:0000256" key="3">
    <source>
        <dbReference type="ARBA" id="ARBA00022679"/>
    </source>
</evidence>
<comment type="subunit">
    <text evidence="6">Homotrimer.</text>
</comment>
<dbReference type="GO" id="GO:0016410">
    <property type="term" value="F:N-acyltransferase activity"/>
    <property type="evidence" value="ECO:0007669"/>
    <property type="project" value="InterPro"/>
</dbReference>
<dbReference type="EC" id="2.3.1.191" evidence="6"/>
<dbReference type="PANTHER" id="PTHR43378:SF2">
    <property type="entry name" value="UDP-3-O-ACYLGLUCOSAMINE N-ACYLTRANSFERASE 1, MITOCHONDRIAL-RELATED"/>
    <property type="match status" value="1"/>
</dbReference>
<keyword evidence="2 6" id="KW-0441">Lipid A biosynthesis</keyword>
<reference evidence="7" key="1">
    <citation type="journal article" date="2014" name="Int. J. Syst. Evol. Microbiol.">
        <title>Complete genome sequence of Corynebacterium casei LMG S-19264T (=DSM 44701T), isolated from a smear-ripened cheese.</title>
        <authorList>
            <consortium name="US DOE Joint Genome Institute (JGI-PGF)"/>
            <person name="Walter F."/>
            <person name="Albersmeier A."/>
            <person name="Kalinowski J."/>
            <person name="Ruckert C."/>
        </authorList>
    </citation>
    <scope>NUCLEOTIDE SEQUENCE</scope>
    <source>
        <strain evidence="7">CGMCC 1.15082</strain>
    </source>
</reference>
<dbReference type="AlphaFoldDB" id="A0A916S3Z5"/>
<keyword evidence="1 6" id="KW-0444">Lipid biosynthesis</keyword>
<dbReference type="InterPro" id="IPR007691">
    <property type="entry name" value="LpxD"/>
</dbReference>
<keyword evidence="4 6" id="KW-0443">Lipid metabolism</keyword>
<dbReference type="GO" id="GO:0009245">
    <property type="term" value="P:lipid A biosynthetic process"/>
    <property type="evidence" value="ECO:0007669"/>
    <property type="project" value="UniProtKB-UniRule"/>
</dbReference>
<dbReference type="SUPFAM" id="SSF51161">
    <property type="entry name" value="Trimeric LpxA-like enzymes"/>
    <property type="match status" value="1"/>
</dbReference>
<evidence type="ECO:0000313" key="7">
    <source>
        <dbReference type="EMBL" id="GGA82334.1"/>
    </source>
</evidence>